<feature type="non-terminal residue" evidence="2">
    <location>
        <position position="1"/>
    </location>
</feature>
<dbReference type="PANTHER" id="PTHR39176">
    <property type="entry name" value="PERIPLASMIC PROTEIN-RELATED"/>
    <property type="match status" value="1"/>
</dbReference>
<gene>
    <name evidence="2" type="ORF">THIOM_003465</name>
</gene>
<comment type="caution">
    <text evidence="2">The sequence shown here is derived from an EMBL/GenBank/DDBJ whole genome shotgun (WGS) entry which is preliminary data.</text>
</comment>
<evidence type="ECO:0000313" key="2">
    <source>
        <dbReference type="EMBL" id="OAD20807.1"/>
    </source>
</evidence>
<dbReference type="Proteomes" id="UP000076962">
    <property type="component" value="Unassembled WGS sequence"/>
</dbReference>
<proteinExistence type="predicted"/>
<organism evidence="2 3">
    <name type="scientific">Candidatus Thiomargarita nelsonii</name>
    <dbReference type="NCBI Taxonomy" id="1003181"/>
    <lineage>
        <taxon>Bacteria</taxon>
        <taxon>Pseudomonadati</taxon>
        <taxon>Pseudomonadota</taxon>
        <taxon>Gammaproteobacteria</taxon>
        <taxon>Thiotrichales</taxon>
        <taxon>Thiotrichaceae</taxon>
        <taxon>Thiomargarita</taxon>
    </lineage>
</organism>
<dbReference type="InterPro" id="IPR009739">
    <property type="entry name" value="LprI-like_N"/>
</dbReference>
<dbReference type="PANTHER" id="PTHR39176:SF1">
    <property type="entry name" value="PERIPLASMIC PROTEIN"/>
    <property type="match status" value="1"/>
</dbReference>
<evidence type="ECO:0000259" key="1">
    <source>
        <dbReference type="Pfam" id="PF07007"/>
    </source>
</evidence>
<dbReference type="AlphaFoldDB" id="A0A176RYN3"/>
<accession>A0A176RYN3</accession>
<reference evidence="2 3" key="1">
    <citation type="submission" date="2016-05" db="EMBL/GenBank/DDBJ databases">
        <title>Single-cell genome of chain-forming Candidatus Thiomargarita nelsonii and comparison to other large sulfur-oxidizing bacteria.</title>
        <authorList>
            <person name="Winkel M."/>
            <person name="Salman V."/>
            <person name="Woyke T."/>
            <person name="Schulz-Vogt H."/>
            <person name="Richter M."/>
            <person name="Flood B."/>
            <person name="Bailey J."/>
            <person name="Amann R."/>
            <person name="Mussmann M."/>
        </authorList>
    </citation>
    <scope>NUCLEOTIDE SEQUENCE [LARGE SCALE GENOMIC DNA]</scope>
    <source>
        <strain evidence="2 3">THI036</strain>
    </source>
</reference>
<feature type="non-terminal residue" evidence="2">
    <location>
        <position position="195"/>
    </location>
</feature>
<dbReference type="Gene3D" id="1.20.1270.180">
    <property type="match status" value="1"/>
</dbReference>
<dbReference type="EMBL" id="LUTY01002097">
    <property type="protein sequence ID" value="OAD20807.1"/>
    <property type="molecule type" value="Genomic_DNA"/>
</dbReference>
<dbReference type="Pfam" id="PF07007">
    <property type="entry name" value="LprI"/>
    <property type="match status" value="1"/>
</dbReference>
<evidence type="ECO:0000313" key="3">
    <source>
        <dbReference type="Proteomes" id="UP000076962"/>
    </source>
</evidence>
<keyword evidence="3" id="KW-1185">Reference proteome</keyword>
<feature type="domain" description="Lysozyme inhibitor LprI-like N-terminal" evidence="1">
    <location>
        <begin position="110"/>
        <end position="187"/>
    </location>
</feature>
<sequence>PEEGDYLGTEVTLLESRTDGTPHYHALVQFAEGEPSSPQLVPVSVKGVNIEFTANYIGIMDVKFVGYVTEDSLKGSFSGLEGEVILPRGNSIWQSDPKTDDVISKETERCMEENTYTTAGTIVCLDKEYKAWDSELNRLYNKLRSKLGQKARMALKKAQLKWIEQRNLEFALIDAILHGPGFEGTMWGPIRIETK</sequence>
<name>A0A176RYN3_9GAMM</name>
<protein>
    <submittedName>
        <fullName evidence="2">Protein containing DUF1311</fullName>
    </submittedName>
</protein>